<feature type="compositionally biased region" description="Basic and acidic residues" evidence="1">
    <location>
        <begin position="136"/>
        <end position="150"/>
    </location>
</feature>
<dbReference type="EMBL" id="LK032359">
    <property type="protein sequence ID" value="CDY35735.1"/>
    <property type="molecule type" value="Genomic_DNA"/>
</dbReference>
<evidence type="ECO:0000313" key="3">
    <source>
        <dbReference type="Proteomes" id="UP000028999"/>
    </source>
</evidence>
<keyword evidence="3" id="KW-1185">Reference proteome</keyword>
<dbReference type="AlphaFoldDB" id="A0A078HBE9"/>
<feature type="region of interest" description="Disordered" evidence="1">
    <location>
        <begin position="174"/>
        <end position="199"/>
    </location>
</feature>
<organism evidence="2 3">
    <name type="scientific">Brassica napus</name>
    <name type="common">Rape</name>
    <dbReference type="NCBI Taxonomy" id="3708"/>
    <lineage>
        <taxon>Eukaryota</taxon>
        <taxon>Viridiplantae</taxon>
        <taxon>Streptophyta</taxon>
        <taxon>Embryophyta</taxon>
        <taxon>Tracheophyta</taxon>
        <taxon>Spermatophyta</taxon>
        <taxon>Magnoliopsida</taxon>
        <taxon>eudicotyledons</taxon>
        <taxon>Gunneridae</taxon>
        <taxon>Pentapetalae</taxon>
        <taxon>rosids</taxon>
        <taxon>malvids</taxon>
        <taxon>Brassicales</taxon>
        <taxon>Brassicaceae</taxon>
        <taxon>Brassiceae</taxon>
        <taxon>Brassica</taxon>
    </lineage>
</organism>
<protein>
    <submittedName>
        <fullName evidence="2">BnaC03g58560D protein</fullName>
    </submittedName>
</protein>
<accession>A0A078HBE9</accession>
<evidence type="ECO:0000313" key="2">
    <source>
        <dbReference type="EMBL" id="CDY35735.1"/>
    </source>
</evidence>
<evidence type="ECO:0000256" key="1">
    <source>
        <dbReference type="SAM" id="MobiDB-lite"/>
    </source>
</evidence>
<reference evidence="2 3" key="1">
    <citation type="journal article" date="2014" name="Science">
        <title>Plant genetics. Early allopolyploid evolution in the post-Neolithic Brassica napus oilseed genome.</title>
        <authorList>
            <person name="Chalhoub B."/>
            <person name="Denoeud F."/>
            <person name="Liu S."/>
            <person name="Parkin I.A."/>
            <person name="Tang H."/>
            <person name="Wang X."/>
            <person name="Chiquet J."/>
            <person name="Belcram H."/>
            <person name="Tong C."/>
            <person name="Samans B."/>
            <person name="Correa M."/>
            <person name="Da Silva C."/>
            <person name="Just J."/>
            <person name="Falentin C."/>
            <person name="Koh C.S."/>
            <person name="Le Clainche I."/>
            <person name="Bernard M."/>
            <person name="Bento P."/>
            <person name="Noel B."/>
            <person name="Labadie K."/>
            <person name="Alberti A."/>
            <person name="Charles M."/>
            <person name="Arnaud D."/>
            <person name="Guo H."/>
            <person name="Daviaud C."/>
            <person name="Alamery S."/>
            <person name="Jabbari K."/>
            <person name="Zhao M."/>
            <person name="Edger P.P."/>
            <person name="Chelaifa H."/>
            <person name="Tack D."/>
            <person name="Lassalle G."/>
            <person name="Mestiri I."/>
            <person name="Schnel N."/>
            <person name="Le Paslier M.C."/>
            <person name="Fan G."/>
            <person name="Renault V."/>
            <person name="Bayer P.E."/>
            <person name="Golicz A.A."/>
            <person name="Manoli S."/>
            <person name="Lee T.H."/>
            <person name="Thi V.H."/>
            <person name="Chalabi S."/>
            <person name="Hu Q."/>
            <person name="Fan C."/>
            <person name="Tollenaere R."/>
            <person name="Lu Y."/>
            <person name="Battail C."/>
            <person name="Shen J."/>
            <person name="Sidebottom C.H."/>
            <person name="Wang X."/>
            <person name="Canaguier A."/>
            <person name="Chauveau A."/>
            <person name="Berard A."/>
            <person name="Deniot G."/>
            <person name="Guan M."/>
            <person name="Liu Z."/>
            <person name="Sun F."/>
            <person name="Lim Y.P."/>
            <person name="Lyons E."/>
            <person name="Town C.D."/>
            <person name="Bancroft I."/>
            <person name="Wang X."/>
            <person name="Meng J."/>
            <person name="Ma J."/>
            <person name="Pires J.C."/>
            <person name="King G.J."/>
            <person name="Brunel D."/>
            <person name="Delourme R."/>
            <person name="Renard M."/>
            <person name="Aury J.M."/>
            <person name="Adams K.L."/>
            <person name="Batley J."/>
            <person name="Snowdon R.J."/>
            <person name="Tost J."/>
            <person name="Edwards D."/>
            <person name="Zhou Y."/>
            <person name="Hua W."/>
            <person name="Sharpe A.G."/>
            <person name="Paterson A.H."/>
            <person name="Guan C."/>
            <person name="Wincker P."/>
        </authorList>
    </citation>
    <scope>NUCLEOTIDE SEQUENCE [LARGE SCALE GENOMIC DNA]</scope>
    <source>
        <strain evidence="3">cv. Darmor-bzh</strain>
    </source>
</reference>
<feature type="region of interest" description="Disordered" evidence="1">
    <location>
        <begin position="128"/>
        <end position="150"/>
    </location>
</feature>
<name>A0A078HBE9_BRANA</name>
<dbReference type="PaxDb" id="3708-A0A078HBE9"/>
<feature type="compositionally biased region" description="Basic residues" evidence="1">
    <location>
        <begin position="189"/>
        <end position="199"/>
    </location>
</feature>
<dbReference type="Proteomes" id="UP000028999">
    <property type="component" value="Unassembled WGS sequence"/>
</dbReference>
<gene>
    <name evidence="2" type="primary">BnaC03g58560D</name>
    <name evidence="2" type="ORF">GSBRNA2T00059164001</name>
</gene>
<feature type="region of interest" description="Disordered" evidence="1">
    <location>
        <begin position="79"/>
        <end position="108"/>
    </location>
</feature>
<sequence length="199" mass="22586">MDEPNRKPFLGRKPIILNPKAPLHSLKVRERDACQDHHCEGPRITRPPRVDRITIREARVERSKPHLFTGMQTTVATILGNPPEVDNRFGQDQRESATKSPPWSPNPLKLLISKHRSTLYETSNVYDRTKNQQGYSERESIGQRKSKSVDRELVPDQIGEEAGERTVLSEPLLSRRRSPAKSGAVRATVSRKRKLATAV</sequence>
<feature type="compositionally biased region" description="Basic and acidic residues" evidence="1">
    <location>
        <begin position="85"/>
        <end position="97"/>
    </location>
</feature>
<proteinExistence type="predicted"/>
<dbReference type="Gramene" id="CDY35735">
    <property type="protein sequence ID" value="CDY35735"/>
    <property type="gene ID" value="GSBRNA2T00059164001"/>
</dbReference>